<dbReference type="EMBL" id="CP069035">
    <property type="protein sequence ID" value="QRD01835.1"/>
    <property type="molecule type" value="Genomic_DNA"/>
</dbReference>
<dbReference type="Proteomes" id="UP000663193">
    <property type="component" value="Chromosome 13"/>
</dbReference>
<name>A0A7U2I4S1_PHANO</name>
<gene>
    <name evidence="1" type="ORF">JI435_417250</name>
</gene>
<sequence length="83" mass="9001">MWLVRYATTYPVAIWGRNGSVIVGHLGLENLIQMSSGLIIRPRHYACLTLRSLGTTVLLMKEDAGQCSAPAAKKDGALFNVAL</sequence>
<evidence type="ECO:0000313" key="2">
    <source>
        <dbReference type="Proteomes" id="UP000663193"/>
    </source>
</evidence>
<evidence type="ECO:0000313" key="1">
    <source>
        <dbReference type="EMBL" id="QRD01835.1"/>
    </source>
</evidence>
<keyword evidence="2" id="KW-1185">Reference proteome</keyword>
<reference evidence="2" key="1">
    <citation type="journal article" date="2021" name="BMC Genomics">
        <title>Chromosome-level genome assembly and manually-curated proteome of model necrotroph Parastagonospora nodorum Sn15 reveals a genome-wide trove of candidate effector homologs, and redundancy of virulence-related functions within an accessory chromosome.</title>
        <authorList>
            <person name="Bertazzoni S."/>
            <person name="Jones D.A.B."/>
            <person name="Phan H.T."/>
            <person name="Tan K.-C."/>
            <person name="Hane J.K."/>
        </authorList>
    </citation>
    <scope>NUCLEOTIDE SEQUENCE [LARGE SCALE GENOMIC DNA]</scope>
    <source>
        <strain evidence="2">SN15 / ATCC MYA-4574 / FGSC 10173)</strain>
    </source>
</reference>
<proteinExistence type="predicted"/>
<protein>
    <submittedName>
        <fullName evidence="1">Uncharacterized protein</fullName>
    </submittedName>
</protein>
<organism evidence="1 2">
    <name type="scientific">Phaeosphaeria nodorum (strain SN15 / ATCC MYA-4574 / FGSC 10173)</name>
    <name type="common">Glume blotch fungus</name>
    <name type="synonym">Parastagonospora nodorum</name>
    <dbReference type="NCBI Taxonomy" id="321614"/>
    <lineage>
        <taxon>Eukaryota</taxon>
        <taxon>Fungi</taxon>
        <taxon>Dikarya</taxon>
        <taxon>Ascomycota</taxon>
        <taxon>Pezizomycotina</taxon>
        <taxon>Dothideomycetes</taxon>
        <taxon>Pleosporomycetidae</taxon>
        <taxon>Pleosporales</taxon>
        <taxon>Pleosporineae</taxon>
        <taxon>Phaeosphaeriaceae</taxon>
        <taxon>Parastagonospora</taxon>
    </lineage>
</organism>
<accession>A0A7U2I4S1</accession>
<dbReference type="VEuPathDB" id="FungiDB:JI435_417250"/>
<dbReference type="AlphaFoldDB" id="A0A7U2I4S1"/>